<feature type="transmembrane region" description="Helical" evidence="5">
    <location>
        <begin position="278"/>
        <end position="307"/>
    </location>
</feature>
<evidence type="ECO:0000256" key="5">
    <source>
        <dbReference type="SAM" id="Phobius"/>
    </source>
</evidence>
<dbReference type="PANTHER" id="PTHR23017:SF3">
    <property type="entry name" value="G-PROTEIN COUPLED RECEPTORS FAMILY 1 PROFILE DOMAIN-CONTAINING PROTEIN"/>
    <property type="match status" value="1"/>
</dbReference>
<comment type="caution">
    <text evidence="7">The sequence shown here is derived from an EMBL/GenBank/DDBJ whole genome shotgun (WGS) entry which is preliminary data.</text>
</comment>
<evidence type="ECO:0000313" key="7">
    <source>
        <dbReference type="EMBL" id="EYC19469.1"/>
    </source>
</evidence>
<dbReference type="Proteomes" id="UP000024635">
    <property type="component" value="Unassembled WGS sequence"/>
</dbReference>
<dbReference type="SUPFAM" id="SSF81321">
    <property type="entry name" value="Family A G protein-coupled receptor-like"/>
    <property type="match status" value="1"/>
</dbReference>
<dbReference type="PROSITE" id="PS50262">
    <property type="entry name" value="G_PROTEIN_RECEP_F1_2"/>
    <property type="match status" value="1"/>
</dbReference>
<evidence type="ECO:0000313" key="8">
    <source>
        <dbReference type="Proteomes" id="UP000024635"/>
    </source>
</evidence>
<feature type="transmembrane region" description="Helical" evidence="5">
    <location>
        <begin position="189"/>
        <end position="221"/>
    </location>
</feature>
<name>A0A016UVM1_9BILA</name>
<keyword evidence="4 5" id="KW-0472">Membrane</keyword>
<dbReference type="GO" id="GO:0016020">
    <property type="term" value="C:membrane"/>
    <property type="evidence" value="ECO:0007669"/>
    <property type="project" value="UniProtKB-SubCell"/>
</dbReference>
<feature type="transmembrane region" description="Helical" evidence="5">
    <location>
        <begin position="78"/>
        <end position="103"/>
    </location>
</feature>
<feature type="transmembrane region" description="Helical" evidence="5">
    <location>
        <begin position="41"/>
        <end position="66"/>
    </location>
</feature>
<evidence type="ECO:0000256" key="4">
    <source>
        <dbReference type="ARBA" id="ARBA00023136"/>
    </source>
</evidence>
<evidence type="ECO:0000259" key="6">
    <source>
        <dbReference type="PROSITE" id="PS50262"/>
    </source>
</evidence>
<dbReference type="Gene3D" id="1.20.1070.10">
    <property type="entry name" value="Rhodopsin 7-helix transmembrane proteins"/>
    <property type="match status" value="1"/>
</dbReference>
<organism evidence="7 8">
    <name type="scientific">Ancylostoma ceylanicum</name>
    <dbReference type="NCBI Taxonomy" id="53326"/>
    <lineage>
        <taxon>Eukaryota</taxon>
        <taxon>Metazoa</taxon>
        <taxon>Ecdysozoa</taxon>
        <taxon>Nematoda</taxon>
        <taxon>Chromadorea</taxon>
        <taxon>Rhabditida</taxon>
        <taxon>Rhabditina</taxon>
        <taxon>Rhabditomorpha</taxon>
        <taxon>Strongyloidea</taxon>
        <taxon>Ancylostomatidae</taxon>
        <taxon>Ancylostomatinae</taxon>
        <taxon>Ancylostoma</taxon>
    </lineage>
</organism>
<evidence type="ECO:0000256" key="3">
    <source>
        <dbReference type="ARBA" id="ARBA00022989"/>
    </source>
</evidence>
<evidence type="ECO:0000256" key="2">
    <source>
        <dbReference type="ARBA" id="ARBA00022692"/>
    </source>
</evidence>
<feature type="domain" description="G-protein coupled receptors family 1 profile" evidence="6">
    <location>
        <begin position="57"/>
        <end position="275"/>
    </location>
</feature>
<comment type="subcellular location">
    <subcellularLocation>
        <location evidence="1">Membrane</location>
    </subcellularLocation>
</comment>
<dbReference type="InterPro" id="IPR019430">
    <property type="entry name" value="7TM_GPCR_serpentine_rcpt_Srx"/>
</dbReference>
<keyword evidence="2 5" id="KW-0812">Transmembrane</keyword>
<keyword evidence="8" id="KW-1185">Reference proteome</keyword>
<accession>A0A016UVM1</accession>
<dbReference type="InterPro" id="IPR017452">
    <property type="entry name" value="GPCR_Rhodpsn_7TM"/>
</dbReference>
<dbReference type="CDD" id="cd00637">
    <property type="entry name" value="7tm_classA_rhodopsin-like"/>
    <property type="match status" value="1"/>
</dbReference>
<dbReference type="AlphaFoldDB" id="A0A016UVM1"/>
<keyword evidence="3 5" id="KW-1133">Transmembrane helix</keyword>
<proteinExistence type="predicted"/>
<gene>
    <name evidence="7" type="primary">Acey_s0024.g1095</name>
    <name evidence="7" type="ORF">Y032_0024g1095</name>
</gene>
<dbReference type="OrthoDB" id="5800536at2759"/>
<dbReference type="Pfam" id="PF10328">
    <property type="entry name" value="7TM_GPCR_Srx"/>
    <property type="match status" value="1"/>
</dbReference>
<feature type="transmembrane region" description="Helical" evidence="5">
    <location>
        <begin position="115"/>
        <end position="136"/>
    </location>
</feature>
<dbReference type="EMBL" id="JARK01001360">
    <property type="protein sequence ID" value="EYC19469.1"/>
    <property type="molecule type" value="Genomic_DNA"/>
</dbReference>
<dbReference type="PANTHER" id="PTHR23017">
    <property type="entry name" value="SERPENTINE RECEPTOR, CLASS X"/>
    <property type="match status" value="1"/>
</dbReference>
<protein>
    <recommendedName>
        <fullName evidence="6">G-protein coupled receptors family 1 profile domain-containing protein</fullName>
    </recommendedName>
</protein>
<reference evidence="8" key="1">
    <citation type="journal article" date="2015" name="Nat. Genet.">
        <title>The genome and transcriptome of the zoonotic hookworm Ancylostoma ceylanicum identify infection-specific gene families.</title>
        <authorList>
            <person name="Schwarz E.M."/>
            <person name="Hu Y."/>
            <person name="Antoshechkin I."/>
            <person name="Miller M.M."/>
            <person name="Sternberg P.W."/>
            <person name="Aroian R.V."/>
        </authorList>
    </citation>
    <scope>NUCLEOTIDE SEQUENCE</scope>
    <source>
        <strain evidence="8">HY135</strain>
    </source>
</reference>
<feature type="transmembrane region" description="Helical" evidence="5">
    <location>
        <begin position="157"/>
        <end position="177"/>
    </location>
</feature>
<sequence length="345" mass="38610">MIMVESFNIILLFQPSSPCFVTAGSKSGNGTVTSAMSFSTIFIAVITALVAIVGGFLNGASALLLLRLKMFRNPFGYLMVLHSLSNLGLLVLFLIWATPITLFGLPKGWEKLNDFVGQLSLFFQTSSFHAMLFISMNRLTSIARPLSYSRYFSIQNTLYIVIFVIILSLLYFCIYFHPQCSFYFDESSMMWSFSATACGNTLAFCIDFCYNVALFALIMIFDIATLTLLRKANQRQGALGNYNTSVSHRREIKFFFQTFANSITYCLMLVSFHVIARIVPAGICVVLATTTAWELAHAGGGVILVAFNREIRKRLLRPWKENTTGITVMQTIARFSRDLPPVSSK</sequence>
<feature type="transmembrane region" description="Helical" evidence="5">
    <location>
        <begin position="254"/>
        <end position="272"/>
    </location>
</feature>
<evidence type="ECO:0000256" key="1">
    <source>
        <dbReference type="ARBA" id="ARBA00004370"/>
    </source>
</evidence>